<reference evidence="1 2" key="1">
    <citation type="submission" date="2021-04" db="EMBL/GenBank/DDBJ databases">
        <title>Chitinophaga sp. nov., isolated from the rhizosphere soil.</title>
        <authorList>
            <person name="He S."/>
        </authorList>
    </citation>
    <scope>NUCLEOTIDE SEQUENCE [LARGE SCALE GENOMIC DNA]</scope>
    <source>
        <strain evidence="1 2">2R12</strain>
    </source>
</reference>
<evidence type="ECO:0000313" key="2">
    <source>
        <dbReference type="Proteomes" id="UP000676386"/>
    </source>
</evidence>
<proteinExistence type="predicted"/>
<evidence type="ECO:0000313" key="1">
    <source>
        <dbReference type="EMBL" id="MBS0028832.1"/>
    </source>
</evidence>
<gene>
    <name evidence="1" type="ORF">KE626_16045</name>
</gene>
<dbReference type="Proteomes" id="UP000676386">
    <property type="component" value="Unassembled WGS sequence"/>
</dbReference>
<keyword evidence="2" id="KW-1185">Reference proteome</keyword>
<dbReference type="RefSeq" id="WP_211973939.1">
    <property type="nucleotide sequence ID" value="NZ_CBFHAM010000069.1"/>
</dbReference>
<accession>A0ABS5J2N7</accession>
<dbReference type="Gene3D" id="2.60.120.10">
    <property type="entry name" value="Jelly Rolls"/>
    <property type="match status" value="1"/>
</dbReference>
<dbReference type="EMBL" id="JAGTXB010000007">
    <property type="protein sequence ID" value="MBS0028832.1"/>
    <property type="molecule type" value="Genomic_DNA"/>
</dbReference>
<comment type="caution">
    <text evidence="1">The sequence shown here is derived from an EMBL/GenBank/DDBJ whole genome shotgun (WGS) entry which is preliminary data.</text>
</comment>
<dbReference type="InterPro" id="IPR014710">
    <property type="entry name" value="RmlC-like_jellyroll"/>
</dbReference>
<evidence type="ECO:0008006" key="3">
    <source>
        <dbReference type="Google" id="ProtNLM"/>
    </source>
</evidence>
<sequence length="144" mass="16369">MESVKLIKGGSFTDTRGTLGFVNEFTFPGVKRFYQIVHPDVSVVRAWQGHKVEQKYFYVPKGKFALAWVAIDNWDQPRADLKAEYVILKEEEPAVLSIPPGYANGIKALEPGSVLMVYSDLDLQQSGEDRWSFDAGLWLDWNKI</sequence>
<name>A0ABS5J2N7_9BACT</name>
<protein>
    <recommendedName>
        <fullName evidence="3">dTDP-4-dehydrorhamnose 3,5-epimerase</fullName>
    </recommendedName>
</protein>
<dbReference type="SUPFAM" id="SSF51182">
    <property type="entry name" value="RmlC-like cupins"/>
    <property type="match status" value="1"/>
</dbReference>
<dbReference type="InterPro" id="IPR011051">
    <property type="entry name" value="RmlC_Cupin_sf"/>
</dbReference>
<organism evidence="1 2">
    <name type="scientific">Chitinophaga hostae</name>
    <dbReference type="NCBI Taxonomy" id="2831022"/>
    <lineage>
        <taxon>Bacteria</taxon>
        <taxon>Pseudomonadati</taxon>
        <taxon>Bacteroidota</taxon>
        <taxon>Chitinophagia</taxon>
        <taxon>Chitinophagales</taxon>
        <taxon>Chitinophagaceae</taxon>
        <taxon>Chitinophaga</taxon>
    </lineage>
</organism>